<dbReference type="AlphaFoldDB" id="A0A0C9ZXD2"/>
<reference evidence="2" key="2">
    <citation type="submission" date="2015-01" db="EMBL/GenBank/DDBJ databases">
        <title>Evolutionary Origins and Diversification of the Mycorrhizal Mutualists.</title>
        <authorList>
            <consortium name="DOE Joint Genome Institute"/>
            <consortium name="Mycorrhizal Genomics Consortium"/>
            <person name="Kohler A."/>
            <person name="Kuo A."/>
            <person name="Nagy L.G."/>
            <person name="Floudas D."/>
            <person name="Copeland A."/>
            <person name="Barry K.W."/>
            <person name="Cichocki N."/>
            <person name="Veneault-Fourrey C."/>
            <person name="LaButti K."/>
            <person name="Lindquist E.A."/>
            <person name="Lipzen A."/>
            <person name="Lundell T."/>
            <person name="Morin E."/>
            <person name="Murat C."/>
            <person name="Riley R."/>
            <person name="Ohm R."/>
            <person name="Sun H."/>
            <person name="Tunlid A."/>
            <person name="Henrissat B."/>
            <person name="Grigoriev I.V."/>
            <person name="Hibbett D.S."/>
            <person name="Martin F."/>
        </authorList>
    </citation>
    <scope>NUCLEOTIDE SEQUENCE [LARGE SCALE GENOMIC DNA]</scope>
    <source>
        <strain evidence="2">UH-Slu-Lm8-n1</strain>
    </source>
</reference>
<protein>
    <submittedName>
        <fullName evidence="1">Uncharacterized protein</fullName>
    </submittedName>
</protein>
<accession>A0A0C9ZXD2</accession>
<sequence length="107" mass="11835">MSHTIIQSPRVFPPILAHPEIYLPQAFQALSIHLVISPVVSLLRPHWQCHMMQFDMTAVGDIRVSFPLVGASEVRAPAQHTAVLCCKQCHQTSTKSSATTSVPYTSR</sequence>
<gene>
    <name evidence="1" type="ORF">CY34DRAFT_813183</name>
</gene>
<reference evidence="1 2" key="1">
    <citation type="submission" date="2014-04" db="EMBL/GenBank/DDBJ databases">
        <authorList>
            <consortium name="DOE Joint Genome Institute"/>
            <person name="Kuo A."/>
            <person name="Ruytinx J."/>
            <person name="Rineau F."/>
            <person name="Colpaert J."/>
            <person name="Kohler A."/>
            <person name="Nagy L.G."/>
            <person name="Floudas D."/>
            <person name="Copeland A."/>
            <person name="Barry K.W."/>
            <person name="Cichocki N."/>
            <person name="Veneault-Fourrey C."/>
            <person name="LaButti K."/>
            <person name="Lindquist E.A."/>
            <person name="Lipzen A."/>
            <person name="Lundell T."/>
            <person name="Morin E."/>
            <person name="Murat C."/>
            <person name="Sun H."/>
            <person name="Tunlid A."/>
            <person name="Henrissat B."/>
            <person name="Grigoriev I.V."/>
            <person name="Hibbett D.S."/>
            <person name="Martin F."/>
            <person name="Nordberg H.P."/>
            <person name="Cantor M.N."/>
            <person name="Hua S.X."/>
        </authorList>
    </citation>
    <scope>NUCLEOTIDE SEQUENCE [LARGE SCALE GENOMIC DNA]</scope>
    <source>
        <strain evidence="1 2">UH-Slu-Lm8-n1</strain>
    </source>
</reference>
<evidence type="ECO:0000313" key="2">
    <source>
        <dbReference type="Proteomes" id="UP000054485"/>
    </source>
</evidence>
<dbReference type="InParanoid" id="A0A0C9ZXD2"/>
<organism evidence="1 2">
    <name type="scientific">Suillus luteus UH-Slu-Lm8-n1</name>
    <dbReference type="NCBI Taxonomy" id="930992"/>
    <lineage>
        <taxon>Eukaryota</taxon>
        <taxon>Fungi</taxon>
        <taxon>Dikarya</taxon>
        <taxon>Basidiomycota</taxon>
        <taxon>Agaricomycotina</taxon>
        <taxon>Agaricomycetes</taxon>
        <taxon>Agaricomycetidae</taxon>
        <taxon>Boletales</taxon>
        <taxon>Suillineae</taxon>
        <taxon>Suillaceae</taxon>
        <taxon>Suillus</taxon>
    </lineage>
</organism>
<dbReference type="Proteomes" id="UP000054485">
    <property type="component" value="Unassembled WGS sequence"/>
</dbReference>
<dbReference type="EMBL" id="KN835819">
    <property type="protein sequence ID" value="KIK34046.1"/>
    <property type="molecule type" value="Genomic_DNA"/>
</dbReference>
<proteinExistence type="predicted"/>
<keyword evidence="2" id="KW-1185">Reference proteome</keyword>
<name>A0A0C9ZXD2_9AGAM</name>
<dbReference type="HOGENOM" id="CLU_2211728_0_0_1"/>
<evidence type="ECO:0000313" key="1">
    <source>
        <dbReference type="EMBL" id="KIK34046.1"/>
    </source>
</evidence>